<dbReference type="Pfam" id="PF09444">
    <property type="entry name" value="MRC1"/>
    <property type="match status" value="1"/>
</dbReference>
<gene>
    <name evidence="6" type="ORF">NKR23_g1420</name>
</gene>
<dbReference type="GO" id="GO:0007095">
    <property type="term" value="P:mitotic G2 DNA damage checkpoint signaling"/>
    <property type="evidence" value="ECO:0007669"/>
    <property type="project" value="TreeGrafter"/>
</dbReference>
<keyword evidence="2" id="KW-0597">Phosphoprotein</keyword>
<feature type="region of interest" description="Disordered" evidence="4">
    <location>
        <begin position="32"/>
        <end position="292"/>
    </location>
</feature>
<feature type="compositionally biased region" description="Basic and acidic residues" evidence="4">
    <location>
        <begin position="1346"/>
        <end position="1368"/>
    </location>
</feature>
<feature type="compositionally biased region" description="Gly residues" evidence="4">
    <location>
        <begin position="1311"/>
        <end position="1326"/>
    </location>
</feature>
<feature type="region of interest" description="Disordered" evidence="4">
    <location>
        <begin position="1099"/>
        <end position="1277"/>
    </location>
</feature>
<evidence type="ECO:0000313" key="7">
    <source>
        <dbReference type="Proteomes" id="UP001174694"/>
    </source>
</evidence>
<feature type="compositionally biased region" description="Basic and acidic residues" evidence="4">
    <location>
        <begin position="672"/>
        <end position="688"/>
    </location>
</feature>
<sequence length="1386" mass="151594">MASSRSSSPSSPGSLGAFDLSPAAKVRAVLAQVDSDSDEGETRRPAKNLDNPVENPDVNITRIEASSSNSTAEDDNDDDDEDIIRPRGRLAAAMRTDNGTTHDADPEPEADARERVRRMLQLDALKEKSSEDTPDTDMNDVDKDEVLPVKKRRLQNRSHRSTTPEAAALASEERSPGLFVSPYKPDSPTGQGHGDDGSESELDLPSLKNNRFKELLAKKRRERQAREAEEARKQEARAAAQATAMGDLAHDTDEDVSDITDDEGGRKLTQDNARPARKASKKALEEMNRETQRMTRALQLAHEAKTKKKITKSTLFERFNFKPSGTQLGSKAASSSRPTSPASAQHSDAEMHDIDTPPSSPPALVEDVLGKDKTSVTAQPQAGKAQTALDNILKANDQDLLTLESALTAASTERLKKATSPNLDAKNIKPTVPRRNIRVRFPEIQANRAVIELDDDLDVAATKKSKLDAIFDRIPVNKAKESRSLHALRRLAHLDSPEKKVNKKIDKSAITTGELIAQLQQRARQQAKLERDRRLEMLRAKGVHIQTEEEREREMVEVEDIVARARREAEEIMQREKEAAKKEKKKSGEADPLAWDDSSDDEYQEEAELSEVELSGSDEEGEEEAAGSDVGADDEADVVPKEEPATEAMLDDEAESDGSESEQEWEDPDAEEERHRWGASDDEARQDESGSETEEEPVPKKPRRQKKLTVVLSDDEENEVEATPRPKNLFAKSPAANGTSPEVPTSVLRSATKTFIPGLPVAGPAGLGLTQIFAGTMDDSQLPPASYSSQVFMPSFDNFPDSQFSQTAEDSGNGMVVDSQLPDTQQGTLQERETQTQGVQINFSQSQMHGFDSLLQATGTQVSEMVELSQDAGFQNFTPLKERFIEAPASTIDTVIMHQTQPTQPIEEQHHDSPLVRKKSRLRRKILVASDSEDEAGGDMELEDDEFAFGTTAFSVMKEAAAKEKRRKAREEFNKKKSKAKEMVEEQAEESEDEYAGLGGADGEDSSDDDAASVHEMIDDVTQGNGMDDAKLAAFYADRERANDEKQVEKLFRDITSGMLRRKRGADYDLSDSDDGGEARRRMKRRQFAKMQKALFADERISKVAENPRNQAFLRTIEDRGSDDEMDFIFEPAPPAPEDSQESSPSQEKAIIPDSQPSGGSSAKLHNSGPIGNRPPAASRRTKTDKKPASLDEIRESLSNLLEEPSNNTIISSTDLGSDSENEDDGEDQPRGSDKENANPRRGRHAPVEVVDRISLKRNSSSSSSSTTGGGNGQLAFAVPSASASGFKVPALLRRATTNSLMSSSTSSSTGQGGAGAGASSGGGFGEEGKIKKSAGKRSGINYFARETERRAAVAESEKRREAKKWKGAEGRVKVVGGLFGAGKFE</sequence>
<accession>A0AA38VPQ9</accession>
<feature type="compositionally biased region" description="Acidic residues" evidence="4">
    <location>
        <begin position="252"/>
        <end position="262"/>
    </location>
</feature>
<evidence type="ECO:0000259" key="5">
    <source>
        <dbReference type="Pfam" id="PF09444"/>
    </source>
</evidence>
<feature type="compositionally biased region" description="Basic and acidic residues" evidence="4">
    <location>
        <begin position="100"/>
        <end position="114"/>
    </location>
</feature>
<feature type="compositionally biased region" description="Basic and acidic residues" evidence="4">
    <location>
        <begin position="282"/>
        <end position="292"/>
    </location>
</feature>
<feature type="compositionally biased region" description="Basic residues" evidence="4">
    <location>
        <begin position="149"/>
        <end position="160"/>
    </location>
</feature>
<keyword evidence="3" id="KW-0539">Nucleus</keyword>
<dbReference type="InterPro" id="IPR018564">
    <property type="entry name" value="Repl_chkpnt_MRC1_dom"/>
</dbReference>
<dbReference type="PANTHER" id="PTHR14396">
    <property type="entry name" value="CLASPIN"/>
    <property type="match status" value="1"/>
</dbReference>
<dbReference type="EMBL" id="JANBVO010000002">
    <property type="protein sequence ID" value="KAJ9156426.1"/>
    <property type="molecule type" value="Genomic_DNA"/>
</dbReference>
<feature type="compositionally biased region" description="Acidic residues" evidence="4">
    <location>
        <begin position="1218"/>
        <end position="1227"/>
    </location>
</feature>
<dbReference type="InterPro" id="IPR024146">
    <property type="entry name" value="Claspin"/>
</dbReference>
<evidence type="ECO:0000256" key="4">
    <source>
        <dbReference type="SAM" id="MobiDB-lite"/>
    </source>
</evidence>
<feature type="compositionally biased region" description="Polar residues" evidence="4">
    <location>
        <begin position="1197"/>
        <end position="1214"/>
    </location>
</feature>
<evidence type="ECO:0000313" key="6">
    <source>
        <dbReference type="EMBL" id="KAJ9156426.1"/>
    </source>
</evidence>
<protein>
    <submittedName>
        <fullName evidence="6">Mediator of replication checkpoint protein 1</fullName>
    </submittedName>
</protein>
<evidence type="ECO:0000256" key="1">
    <source>
        <dbReference type="ARBA" id="ARBA00004123"/>
    </source>
</evidence>
<feature type="compositionally biased region" description="Basic and acidic residues" evidence="4">
    <location>
        <begin position="1185"/>
        <end position="1196"/>
    </location>
</feature>
<comment type="caution">
    <text evidence="6">The sequence shown here is derived from an EMBL/GenBank/DDBJ whole genome shotgun (WGS) entry which is preliminary data.</text>
</comment>
<comment type="subcellular location">
    <subcellularLocation>
        <location evidence="1">Nucleus</location>
    </subcellularLocation>
</comment>
<feature type="compositionally biased region" description="Acidic residues" evidence="4">
    <location>
        <begin position="649"/>
        <end position="671"/>
    </location>
</feature>
<feature type="domain" description="DNA replication checkpoint mediator MRC1" evidence="5">
    <location>
        <begin position="976"/>
        <end position="1115"/>
    </location>
</feature>
<feature type="compositionally biased region" description="Polar residues" evidence="4">
    <location>
        <begin position="1155"/>
        <end position="1165"/>
    </location>
</feature>
<evidence type="ECO:0000256" key="2">
    <source>
        <dbReference type="ARBA" id="ARBA00022553"/>
    </source>
</evidence>
<dbReference type="GO" id="GO:0033314">
    <property type="term" value="P:mitotic DNA replication checkpoint signaling"/>
    <property type="evidence" value="ECO:0007669"/>
    <property type="project" value="TreeGrafter"/>
</dbReference>
<feature type="region of interest" description="Disordered" evidence="4">
    <location>
        <begin position="1062"/>
        <end position="1087"/>
    </location>
</feature>
<feature type="compositionally biased region" description="Basic and acidic residues" evidence="4">
    <location>
        <begin position="570"/>
        <end position="589"/>
    </location>
</feature>
<dbReference type="GO" id="GO:0005634">
    <property type="term" value="C:nucleus"/>
    <property type="evidence" value="ECO:0007669"/>
    <property type="project" value="UniProtKB-SubCell"/>
</dbReference>
<dbReference type="GO" id="GO:0010997">
    <property type="term" value="F:anaphase-promoting complex binding"/>
    <property type="evidence" value="ECO:0007669"/>
    <property type="project" value="TreeGrafter"/>
</dbReference>
<feature type="compositionally biased region" description="Basic and acidic residues" evidence="4">
    <location>
        <begin position="1246"/>
        <end position="1255"/>
    </location>
</feature>
<feature type="compositionally biased region" description="Acidic residues" evidence="4">
    <location>
        <begin position="597"/>
        <end position="637"/>
    </location>
</feature>
<feature type="region of interest" description="Disordered" evidence="4">
    <location>
        <begin position="965"/>
        <end position="1025"/>
    </location>
</feature>
<feature type="compositionally biased region" description="Low complexity" evidence="4">
    <location>
        <begin position="1299"/>
        <end position="1310"/>
    </location>
</feature>
<feature type="compositionally biased region" description="Acidic residues" evidence="4">
    <location>
        <begin position="985"/>
        <end position="995"/>
    </location>
</feature>
<dbReference type="PANTHER" id="PTHR14396:SF10">
    <property type="entry name" value="CLASPIN"/>
    <property type="match status" value="1"/>
</dbReference>
<feature type="region of interest" description="Disordered" evidence="4">
    <location>
        <begin position="316"/>
        <end position="366"/>
    </location>
</feature>
<name>A0AA38VPQ9_9PEZI</name>
<feature type="region of interest" description="Disordered" evidence="4">
    <location>
        <begin position="570"/>
        <end position="744"/>
    </location>
</feature>
<feature type="compositionally biased region" description="Basic and acidic residues" evidence="4">
    <location>
        <begin position="1228"/>
        <end position="1239"/>
    </location>
</feature>
<organism evidence="6 7">
    <name type="scientific">Pleurostoma richardsiae</name>
    <dbReference type="NCBI Taxonomy" id="41990"/>
    <lineage>
        <taxon>Eukaryota</taxon>
        <taxon>Fungi</taxon>
        <taxon>Dikarya</taxon>
        <taxon>Ascomycota</taxon>
        <taxon>Pezizomycotina</taxon>
        <taxon>Sordariomycetes</taxon>
        <taxon>Sordariomycetidae</taxon>
        <taxon>Calosphaeriales</taxon>
        <taxon>Pleurostomataceae</taxon>
        <taxon>Pleurostoma</taxon>
    </lineage>
</organism>
<feature type="compositionally biased region" description="Low complexity" evidence="4">
    <location>
        <begin position="330"/>
        <end position="344"/>
    </location>
</feature>
<reference evidence="6" key="1">
    <citation type="submission" date="2022-07" db="EMBL/GenBank/DDBJ databases">
        <title>Fungi with potential for degradation of polypropylene.</title>
        <authorList>
            <person name="Gostincar C."/>
        </authorList>
    </citation>
    <scope>NUCLEOTIDE SEQUENCE</scope>
    <source>
        <strain evidence="6">EXF-13308</strain>
    </source>
</reference>
<evidence type="ECO:0000256" key="3">
    <source>
        <dbReference type="ARBA" id="ARBA00023242"/>
    </source>
</evidence>
<feature type="compositionally biased region" description="Acidic residues" evidence="4">
    <location>
        <begin position="1002"/>
        <end position="1011"/>
    </location>
</feature>
<feature type="region of interest" description="Disordered" evidence="4">
    <location>
        <begin position="1299"/>
        <end position="1368"/>
    </location>
</feature>
<dbReference type="Proteomes" id="UP001174694">
    <property type="component" value="Unassembled WGS sequence"/>
</dbReference>
<feature type="compositionally biased region" description="Basic and acidic residues" evidence="4">
    <location>
        <begin position="969"/>
        <end position="984"/>
    </location>
</feature>
<proteinExistence type="predicted"/>
<keyword evidence="7" id="KW-1185">Reference proteome</keyword>
<feature type="compositionally biased region" description="Basic and acidic residues" evidence="4">
    <location>
        <begin position="224"/>
        <end position="236"/>
    </location>
</feature>
<feature type="compositionally biased region" description="Acidic residues" evidence="4">
    <location>
        <begin position="72"/>
        <end position="82"/>
    </location>
</feature>